<dbReference type="Pfam" id="PF12536">
    <property type="entry name" value="DUF3734"/>
    <property type="match status" value="1"/>
</dbReference>
<dbReference type="InterPro" id="IPR016035">
    <property type="entry name" value="Acyl_Trfase/lysoPLipase"/>
</dbReference>
<feature type="active site" description="Nucleophile" evidence="4">
    <location>
        <position position="86"/>
    </location>
</feature>
<dbReference type="InterPro" id="IPR021095">
    <property type="entry name" value="DUF3734"/>
</dbReference>
<feature type="short sequence motif" description="DGA/G" evidence="4">
    <location>
        <begin position="246"/>
        <end position="248"/>
    </location>
</feature>
<dbReference type="CDD" id="cd07209">
    <property type="entry name" value="Pat_hypo_Ecoli_Z1214_like"/>
    <property type="match status" value="1"/>
</dbReference>
<dbReference type="SUPFAM" id="SSF52151">
    <property type="entry name" value="FabD/lysophospholipase-like"/>
    <property type="match status" value="1"/>
</dbReference>
<evidence type="ECO:0000256" key="4">
    <source>
        <dbReference type="PROSITE-ProRule" id="PRU01161"/>
    </source>
</evidence>
<keyword evidence="1 4" id="KW-0378">Hydrolase</keyword>
<dbReference type="Proteomes" id="UP001139516">
    <property type="component" value="Unassembled WGS sequence"/>
</dbReference>
<feature type="active site" description="Proton acceptor" evidence="4">
    <location>
        <position position="246"/>
    </location>
</feature>
<feature type="region of interest" description="Disordered" evidence="5">
    <location>
        <begin position="1"/>
        <end position="44"/>
    </location>
</feature>
<keyword evidence="8" id="KW-1185">Reference proteome</keyword>
<dbReference type="PANTHER" id="PTHR14226">
    <property type="entry name" value="NEUROPATHY TARGET ESTERASE/SWISS CHEESE D.MELANOGASTER"/>
    <property type="match status" value="1"/>
</dbReference>
<dbReference type="EMBL" id="JALPRX010000038">
    <property type="protein sequence ID" value="MCK8784802.1"/>
    <property type="molecule type" value="Genomic_DNA"/>
</dbReference>
<proteinExistence type="predicted"/>
<dbReference type="InterPro" id="IPR002641">
    <property type="entry name" value="PNPLA_dom"/>
</dbReference>
<accession>A0A9X1Y9W6</accession>
<comment type="caution">
    <text evidence="7">The sequence shown here is derived from an EMBL/GenBank/DDBJ whole genome shotgun (WGS) entry which is preliminary data.</text>
</comment>
<dbReference type="AlphaFoldDB" id="A0A9X1Y9W6"/>
<dbReference type="PROSITE" id="PS51635">
    <property type="entry name" value="PNPLA"/>
    <property type="match status" value="1"/>
</dbReference>
<dbReference type="PANTHER" id="PTHR14226:SF57">
    <property type="entry name" value="BLR7027 PROTEIN"/>
    <property type="match status" value="1"/>
</dbReference>
<dbReference type="InterPro" id="IPR050301">
    <property type="entry name" value="NTE"/>
</dbReference>
<dbReference type="Pfam" id="PF01734">
    <property type="entry name" value="Patatin"/>
    <property type="match status" value="1"/>
</dbReference>
<sequence length="411" mass="43693">MDSTDRIGRSARTRQPRSHAAPFAGSPAAPSAASPGASPAGAAPDRPLRRALVLQGGGALGSYQAGVYEALAQGDTAPPDWVAGVSIGAINAALIAGNRPEDRVARLREFWEGVSGGVAPKVPAALGVGARATVNHLSAALVATLGAPGFFRPQLLGPLLAAPGTPAALSLYDTAPLRETLLRLVDFDRLNDDGVRVSLGAVNIRTGNYAVFDNTRMRIGPEHVMASGALPPGFPPVEIDGELYWDGGVVSNTPLEFVMDAADCDLVICQVDLFSARGPVPRTLLEADEREKDIRYSSRTRLNTDAQMRLHAAKAALRRVIGQLPPELADSEDAALLHELARENSVVVVHLIYRKQPYEGGVKDYEFSRQTMLEHWSAGVADARRYLARRPARPPLPEDGGVLVIDPGRDP</sequence>
<dbReference type="GO" id="GO:0016042">
    <property type="term" value="P:lipid catabolic process"/>
    <property type="evidence" value="ECO:0007669"/>
    <property type="project" value="UniProtKB-UniRule"/>
</dbReference>
<keyword evidence="2 4" id="KW-0442">Lipid degradation</keyword>
<feature type="compositionally biased region" description="Low complexity" evidence="5">
    <location>
        <begin position="20"/>
        <end position="44"/>
    </location>
</feature>
<dbReference type="GO" id="GO:0016787">
    <property type="term" value="F:hydrolase activity"/>
    <property type="evidence" value="ECO:0007669"/>
    <property type="project" value="UniProtKB-UniRule"/>
</dbReference>
<reference evidence="7" key="1">
    <citation type="submission" date="2022-04" db="EMBL/GenBank/DDBJ databases">
        <title>Roseomonas acroporae sp. nov., isolated from coral Acropora digitifera.</title>
        <authorList>
            <person name="Sun H."/>
        </authorList>
    </citation>
    <scope>NUCLEOTIDE SEQUENCE</scope>
    <source>
        <strain evidence="7">NAR14</strain>
    </source>
</reference>
<feature type="short sequence motif" description="GXGXXG" evidence="4">
    <location>
        <begin position="56"/>
        <end position="61"/>
    </location>
</feature>
<evidence type="ECO:0000256" key="3">
    <source>
        <dbReference type="ARBA" id="ARBA00023098"/>
    </source>
</evidence>
<feature type="short sequence motif" description="GXSXG" evidence="4">
    <location>
        <begin position="84"/>
        <end position="88"/>
    </location>
</feature>
<protein>
    <submittedName>
        <fullName evidence="7">Patatin-like phospholipase family protein</fullName>
    </submittedName>
</protein>
<evidence type="ECO:0000313" key="7">
    <source>
        <dbReference type="EMBL" id="MCK8784802.1"/>
    </source>
</evidence>
<dbReference type="Gene3D" id="3.40.1090.10">
    <property type="entry name" value="Cytosolic phospholipase A2 catalytic domain"/>
    <property type="match status" value="2"/>
</dbReference>
<organism evidence="7 8">
    <name type="scientific">Roseomonas acroporae</name>
    <dbReference type="NCBI Taxonomy" id="2937791"/>
    <lineage>
        <taxon>Bacteria</taxon>
        <taxon>Pseudomonadati</taxon>
        <taxon>Pseudomonadota</taxon>
        <taxon>Alphaproteobacteria</taxon>
        <taxon>Acetobacterales</taxon>
        <taxon>Roseomonadaceae</taxon>
        <taxon>Roseomonas</taxon>
    </lineage>
</organism>
<name>A0A9X1Y9W6_9PROT</name>
<dbReference type="RefSeq" id="WP_248666923.1">
    <property type="nucleotide sequence ID" value="NZ_JALPRX010000038.1"/>
</dbReference>
<evidence type="ECO:0000256" key="2">
    <source>
        <dbReference type="ARBA" id="ARBA00022963"/>
    </source>
</evidence>
<keyword evidence="3 4" id="KW-0443">Lipid metabolism</keyword>
<evidence type="ECO:0000256" key="5">
    <source>
        <dbReference type="SAM" id="MobiDB-lite"/>
    </source>
</evidence>
<evidence type="ECO:0000259" key="6">
    <source>
        <dbReference type="PROSITE" id="PS51635"/>
    </source>
</evidence>
<feature type="domain" description="PNPLA" evidence="6">
    <location>
        <begin position="52"/>
        <end position="259"/>
    </location>
</feature>
<gene>
    <name evidence="7" type="ORF">M0638_10450</name>
</gene>
<evidence type="ECO:0000313" key="8">
    <source>
        <dbReference type="Proteomes" id="UP001139516"/>
    </source>
</evidence>
<evidence type="ECO:0000256" key="1">
    <source>
        <dbReference type="ARBA" id="ARBA00022801"/>
    </source>
</evidence>